<comment type="subunit">
    <text evidence="4">Homotetramer.</text>
</comment>
<comment type="subcellular location">
    <subcellularLocation>
        <location evidence="1">Cytoplasm</location>
    </subcellularLocation>
</comment>
<gene>
    <name evidence="11" type="ORF">LSINAPIS_LOCUS8426</name>
</gene>
<comment type="catalytic activity">
    <reaction evidence="10">
        <text>aceneuramate = aldehydo-N-acetyl-D-mannosamine + pyruvate</text>
        <dbReference type="Rhea" id="RHEA:23296"/>
        <dbReference type="ChEBI" id="CHEBI:15361"/>
        <dbReference type="ChEBI" id="CHEBI:17122"/>
        <dbReference type="ChEBI" id="CHEBI:173083"/>
        <dbReference type="EC" id="4.1.3.3"/>
    </reaction>
</comment>
<evidence type="ECO:0000313" key="12">
    <source>
        <dbReference type="Proteomes" id="UP000324832"/>
    </source>
</evidence>
<evidence type="ECO:0000256" key="6">
    <source>
        <dbReference type="ARBA" id="ARBA00022490"/>
    </source>
</evidence>
<dbReference type="InterPro" id="IPR002220">
    <property type="entry name" value="DapA-like"/>
</dbReference>
<keyword evidence="8" id="KW-0704">Schiff base</keyword>
<keyword evidence="9" id="KW-0119">Carbohydrate metabolism</keyword>
<dbReference type="PRINTS" id="PR00146">
    <property type="entry name" value="DHPICSNTHASE"/>
</dbReference>
<dbReference type="InterPro" id="IPR013785">
    <property type="entry name" value="Aldolase_TIM"/>
</dbReference>
<evidence type="ECO:0000256" key="8">
    <source>
        <dbReference type="ARBA" id="ARBA00023270"/>
    </source>
</evidence>
<protein>
    <recommendedName>
        <fullName evidence="5">N-acetylneuraminate lyase</fullName>
        <ecNumber evidence="5">4.1.3.3</ecNumber>
    </recommendedName>
</protein>
<dbReference type="GO" id="GO:0008747">
    <property type="term" value="F:N-acetylneuraminate lyase activity"/>
    <property type="evidence" value="ECO:0007669"/>
    <property type="project" value="UniProtKB-EC"/>
</dbReference>
<dbReference type="SMART" id="SM01130">
    <property type="entry name" value="DHDPS"/>
    <property type="match status" value="1"/>
</dbReference>
<evidence type="ECO:0000256" key="1">
    <source>
        <dbReference type="ARBA" id="ARBA00004496"/>
    </source>
</evidence>
<sequence length="190" mass="20897">MSSTLKNVSDVTYKARGVIPAVFTPMNNDNTVNVKVIPKYAEYLTKNGVTGVLVGGTASQHMCLSVIDRKRVIEEWVKASKGKLHIMAQVGGAPMADVLDLTQHYSGIGVDSILTLPELYFRPNDVTDLVDYVAEVAKLAPNLPILYYHAPHMTNVSGIKFASTDLKEAEQLLRVLKEDQDILIAYAELH</sequence>
<evidence type="ECO:0000256" key="9">
    <source>
        <dbReference type="ARBA" id="ARBA00023277"/>
    </source>
</evidence>
<evidence type="ECO:0000256" key="2">
    <source>
        <dbReference type="ARBA" id="ARBA00004878"/>
    </source>
</evidence>
<dbReference type="PANTHER" id="PTHR12128">
    <property type="entry name" value="DIHYDRODIPICOLINATE SYNTHASE"/>
    <property type="match status" value="1"/>
</dbReference>
<dbReference type="AlphaFoldDB" id="A0A5E4QIB9"/>
<evidence type="ECO:0000256" key="3">
    <source>
        <dbReference type="ARBA" id="ARBA00006324"/>
    </source>
</evidence>
<evidence type="ECO:0000256" key="4">
    <source>
        <dbReference type="ARBA" id="ARBA00011881"/>
    </source>
</evidence>
<keyword evidence="7" id="KW-0456">Lyase</keyword>
<evidence type="ECO:0000313" key="11">
    <source>
        <dbReference type="EMBL" id="VVC97051.1"/>
    </source>
</evidence>
<name>A0A5E4QIB9_9NEOP</name>
<comment type="pathway">
    <text evidence="2">Amino-sugar metabolism; N-acetylneuraminate degradation.</text>
</comment>
<dbReference type="SUPFAM" id="SSF51569">
    <property type="entry name" value="Aldolase"/>
    <property type="match status" value="1"/>
</dbReference>
<keyword evidence="12" id="KW-1185">Reference proteome</keyword>
<dbReference type="EMBL" id="FZQP02003001">
    <property type="protein sequence ID" value="VVC97051.1"/>
    <property type="molecule type" value="Genomic_DNA"/>
</dbReference>
<dbReference type="Pfam" id="PF00701">
    <property type="entry name" value="DHDPS"/>
    <property type="match status" value="1"/>
</dbReference>
<organism evidence="11 12">
    <name type="scientific">Leptidea sinapis</name>
    <dbReference type="NCBI Taxonomy" id="189913"/>
    <lineage>
        <taxon>Eukaryota</taxon>
        <taxon>Metazoa</taxon>
        <taxon>Ecdysozoa</taxon>
        <taxon>Arthropoda</taxon>
        <taxon>Hexapoda</taxon>
        <taxon>Insecta</taxon>
        <taxon>Pterygota</taxon>
        <taxon>Neoptera</taxon>
        <taxon>Endopterygota</taxon>
        <taxon>Lepidoptera</taxon>
        <taxon>Glossata</taxon>
        <taxon>Ditrysia</taxon>
        <taxon>Papilionoidea</taxon>
        <taxon>Pieridae</taxon>
        <taxon>Dismorphiinae</taxon>
        <taxon>Leptidea</taxon>
    </lineage>
</organism>
<dbReference type="Gene3D" id="3.20.20.70">
    <property type="entry name" value="Aldolase class I"/>
    <property type="match status" value="1"/>
</dbReference>
<dbReference type="Proteomes" id="UP000324832">
    <property type="component" value="Unassembled WGS sequence"/>
</dbReference>
<dbReference type="PANTHER" id="PTHR12128:SF21">
    <property type="entry name" value="N-ACETYLNEURAMINATE LYASE"/>
    <property type="match status" value="1"/>
</dbReference>
<proteinExistence type="inferred from homology"/>
<reference evidence="11 12" key="1">
    <citation type="submission" date="2017-07" db="EMBL/GenBank/DDBJ databases">
        <authorList>
            <person name="Talla V."/>
            <person name="Backstrom N."/>
        </authorList>
    </citation>
    <scope>NUCLEOTIDE SEQUENCE [LARGE SCALE GENOMIC DNA]</scope>
</reference>
<evidence type="ECO:0000256" key="5">
    <source>
        <dbReference type="ARBA" id="ARBA00012911"/>
    </source>
</evidence>
<dbReference type="EC" id="4.1.3.3" evidence="5"/>
<evidence type="ECO:0000256" key="10">
    <source>
        <dbReference type="ARBA" id="ARBA00044906"/>
    </source>
</evidence>
<keyword evidence="6" id="KW-0963">Cytoplasm</keyword>
<evidence type="ECO:0000256" key="7">
    <source>
        <dbReference type="ARBA" id="ARBA00023239"/>
    </source>
</evidence>
<comment type="similarity">
    <text evidence="3">Belongs to the DapA family. NanA subfamily.</text>
</comment>
<accession>A0A5E4QIB9</accession>
<dbReference type="GO" id="GO:0005737">
    <property type="term" value="C:cytoplasm"/>
    <property type="evidence" value="ECO:0007669"/>
    <property type="project" value="UniProtKB-SubCell"/>
</dbReference>